<evidence type="ECO:0000256" key="1">
    <source>
        <dbReference type="ARBA" id="ARBA00009437"/>
    </source>
</evidence>
<accession>A0ABV7CB17</accession>
<keyword evidence="7" id="KW-1185">Reference proteome</keyword>
<evidence type="ECO:0000256" key="2">
    <source>
        <dbReference type="ARBA" id="ARBA00023015"/>
    </source>
</evidence>
<dbReference type="Pfam" id="PF00126">
    <property type="entry name" value="HTH_1"/>
    <property type="match status" value="1"/>
</dbReference>
<evidence type="ECO:0000256" key="3">
    <source>
        <dbReference type="ARBA" id="ARBA00023125"/>
    </source>
</evidence>
<dbReference type="SUPFAM" id="SSF46785">
    <property type="entry name" value="Winged helix' DNA-binding domain"/>
    <property type="match status" value="1"/>
</dbReference>
<keyword evidence="3" id="KW-0238">DNA-binding</keyword>
<feature type="domain" description="HTH lysR-type" evidence="5">
    <location>
        <begin position="1"/>
        <end position="58"/>
    </location>
</feature>
<dbReference type="PRINTS" id="PR00039">
    <property type="entry name" value="HTHLYSR"/>
</dbReference>
<comment type="similarity">
    <text evidence="1">Belongs to the LysR transcriptional regulatory family.</text>
</comment>
<dbReference type="InterPro" id="IPR005119">
    <property type="entry name" value="LysR_subst-bd"/>
</dbReference>
<keyword evidence="2" id="KW-0805">Transcription regulation</keyword>
<dbReference type="InterPro" id="IPR036388">
    <property type="entry name" value="WH-like_DNA-bd_sf"/>
</dbReference>
<dbReference type="Proteomes" id="UP001595384">
    <property type="component" value="Unassembled WGS sequence"/>
</dbReference>
<evidence type="ECO:0000313" key="6">
    <source>
        <dbReference type="EMBL" id="MFC3025270.1"/>
    </source>
</evidence>
<protein>
    <submittedName>
        <fullName evidence="6">LysR family transcriptional regulator</fullName>
    </submittedName>
</protein>
<dbReference type="Gene3D" id="1.10.10.10">
    <property type="entry name" value="Winged helix-like DNA-binding domain superfamily/Winged helix DNA-binding domain"/>
    <property type="match status" value="1"/>
</dbReference>
<keyword evidence="4" id="KW-0804">Transcription</keyword>
<dbReference type="CDD" id="cd08414">
    <property type="entry name" value="PBP2_LTTR_aromatics_like"/>
    <property type="match status" value="1"/>
</dbReference>
<comment type="caution">
    <text evidence="6">The sequence shown here is derived from an EMBL/GenBank/DDBJ whole genome shotgun (WGS) entry which is preliminary data.</text>
</comment>
<gene>
    <name evidence="6" type="ORF">ACFODT_15815</name>
</gene>
<dbReference type="Gene3D" id="3.40.190.10">
    <property type="entry name" value="Periplasmic binding protein-like II"/>
    <property type="match status" value="2"/>
</dbReference>
<dbReference type="RefSeq" id="WP_123014837.1">
    <property type="nucleotide sequence ID" value="NZ_AP024912.1"/>
</dbReference>
<dbReference type="InterPro" id="IPR000847">
    <property type="entry name" value="LysR_HTH_N"/>
</dbReference>
<evidence type="ECO:0000259" key="5">
    <source>
        <dbReference type="PROSITE" id="PS50931"/>
    </source>
</evidence>
<dbReference type="PROSITE" id="PS50931">
    <property type="entry name" value="HTH_LYSR"/>
    <property type="match status" value="1"/>
</dbReference>
<dbReference type="EMBL" id="JBHRSE010000114">
    <property type="protein sequence ID" value="MFC3025270.1"/>
    <property type="molecule type" value="Genomic_DNA"/>
</dbReference>
<dbReference type="Pfam" id="PF03466">
    <property type="entry name" value="LysR_substrate"/>
    <property type="match status" value="1"/>
</dbReference>
<dbReference type="PANTHER" id="PTHR30346">
    <property type="entry name" value="TRANSCRIPTIONAL DUAL REGULATOR HCAR-RELATED"/>
    <property type="match status" value="1"/>
</dbReference>
<sequence>MEIRQIRYFIAVARELSLSAAARKIHIAQPALTRQIKALEASVGVQLLERTARGVALTAAGKVFLKEASKVLADLEDAKNKAVCTEQGMLGELRVGTTIMLLWVEELSSLLKAFRERYPHVMLKLNTLLSGPQMVALRDDHIDLGVVIFPPDDPQFERLTLYRDHLVFVVPDCSPILSDPPRVLRQLCDYDFVWFDKENSPNYHEQLAQYFDQCGFTPKIVETGNDSMTMLAIVASGVGCTIVPRSTVSESMAGVCILELDDLQTLPLDLNLVWKKDTRNPMLDNMIQLAKSLETTAKN</sequence>
<name>A0ABV7CB17_9VIBR</name>
<dbReference type="PANTHER" id="PTHR30346:SF0">
    <property type="entry name" value="HCA OPERON TRANSCRIPTIONAL ACTIVATOR HCAR"/>
    <property type="match status" value="1"/>
</dbReference>
<dbReference type="SUPFAM" id="SSF53850">
    <property type="entry name" value="Periplasmic binding protein-like II"/>
    <property type="match status" value="1"/>
</dbReference>
<reference evidence="7" key="1">
    <citation type="journal article" date="2019" name="Int. J. Syst. Evol. Microbiol.">
        <title>The Global Catalogue of Microorganisms (GCM) 10K type strain sequencing project: providing services to taxonomists for standard genome sequencing and annotation.</title>
        <authorList>
            <consortium name="The Broad Institute Genomics Platform"/>
            <consortium name="The Broad Institute Genome Sequencing Center for Infectious Disease"/>
            <person name="Wu L."/>
            <person name="Ma J."/>
        </authorList>
    </citation>
    <scope>NUCLEOTIDE SEQUENCE [LARGE SCALE GENOMIC DNA]</scope>
    <source>
        <strain evidence="7">KCTC 62784</strain>
    </source>
</reference>
<evidence type="ECO:0000313" key="7">
    <source>
        <dbReference type="Proteomes" id="UP001595384"/>
    </source>
</evidence>
<evidence type="ECO:0000256" key="4">
    <source>
        <dbReference type="ARBA" id="ARBA00023163"/>
    </source>
</evidence>
<dbReference type="InterPro" id="IPR036390">
    <property type="entry name" value="WH_DNA-bd_sf"/>
</dbReference>
<proteinExistence type="inferred from homology"/>
<organism evidence="6 7">
    <name type="scientific">Vibrio zhugei</name>
    <dbReference type="NCBI Taxonomy" id="2479546"/>
    <lineage>
        <taxon>Bacteria</taxon>
        <taxon>Pseudomonadati</taxon>
        <taxon>Pseudomonadota</taxon>
        <taxon>Gammaproteobacteria</taxon>
        <taxon>Vibrionales</taxon>
        <taxon>Vibrionaceae</taxon>
        <taxon>Vibrio</taxon>
    </lineage>
</organism>